<dbReference type="STRING" id="159449.B4N89_02915"/>
<evidence type="ECO:0000259" key="2">
    <source>
        <dbReference type="PROSITE" id="PS50234"/>
    </source>
</evidence>
<organism evidence="3 4">
    <name type="scientific">Embleya scabrispora</name>
    <dbReference type="NCBI Taxonomy" id="159449"/>
    <lineage>
        <taxon>Bacteria</taxon>
        <taxon>Bacillati</taxon>
        <taxon>Actinomycetota</taxon>
        <taxon>Actinomycetes</taxon>
        <taxon>Kitasatosporales</taxon>
        <taxon>Streptomycetaceae</taxon>
        <taxon>Embleya</taxon>
    </lineage>
</organism>
<feature type="compositionally biased region" description="Pro residues" evidence="1">
    <location>
        <begin position="61"/>
        <end position="73"/>
    </location>
</feature>
<dbReference type="Pfam" id="PF10138">
    <property type="entry name" value="vWA-TerF-like"/>
    <property type="match status" value="1"/>
</dbReference>
<dbReference type="AlphaFoldDB" id="A0A1T3NTA9"/>
<dbReference type="Proteomes" id="UP000190037">
    <property type="component" value="Unassembled WGS sequence"/>
</dbReference>
<dbReference type="EMBL" id="MWQN01000001">
    <property type="protein sequence ID" value="OPC80038.1"/>
    <property type="molecule type" value="Genomic_DNA"/>
</dbReference>
<dbReference type="SUPFAM" id="SSF53300">
    <property type="entry name" value="vWA-like"/>
    <property type="match status" value="1"/>
</dbReference>
<sequence length="431" mass="45504">MGLRSLLRNVFRSRASRETAETPRATDAVEESAVRPAPEPATVVEASTAAEANHTSDAPTTPEPEFVPEPPALTKPEPEPEPVRVSEPEPVQVHVPEPEPVRVPEPEPVVAETVVIPESRAQSVAAEPAPVSIPVPAQSITTRDEAEPIEAEVVGTPTAEVESAPAEPEAPAAETEPTPAATPTAVAPVPSARAEEPVPTTSGRAEAAAAAVAKCGLTGRSVVVYLVLDRSGSMRSYYKDGTVQHLADQTLALSGQLGEAVVPLVFFSTDIDGVADLDPGNQAGRIEELHGSYGHMGRTNYHCAIARVVEHYRASGSTDPALVIFQTDGAPTSRPAAAKALCDTAGLPIFWQFLGFGDPESKGFDFLRKLDELTVPEQRVVDNAGFFHAGQDPRTLGDAELYDQLLLEFPEWLNEAITAGVLAADPVDALV</sequence>
<dbReference type="RefSeq" id="WP_078974306.1">
    <property type="nucleotide sequence ID" value="NZ_MWQN01000001.1"/>
</dbReference>
<dbReference type="SMART" id="SM00327">
    <property type="entry name" value="VWA"/>
    <property type="match status" value="1"/>
</dbReference>
<feature type="region of interest" description="Disordered" evidence="1">
    <location>
        <begin position="157"/>
        <end position="202"/>
    </location>
</feature>
<feature type="compositionally biased region" description="Low complexity" evidence="1">
    <location>
        <begin position="41"/>
        <end position="52"/>
    </location>
</feature>
<name>A0A1T3NTA9_9ACTN</name>
<evidence type="ECO:0000256" key="1">
    <source>
        <dbReference type="SAM" id="MobiDB-lite"/>
    </source>
</evidence>
<reference evidence="3 4" key="1">
    <citation type="submission" date="2017-03" db="EMBL/GenBank/DDBJ databases">
        <title>Draft genome sequence of Streptomyces scabrisporus NF3, endophyte isolated from Amphipterygium adstringens.</title>
        <authorList>
            <person name="Vazquez M."/>
            <person name="Ceapa C.D."/>
            <person name="Rodriguez Luna D."/>
            <person name="Sanchez Esquivel S."/>
        </authorList>
    </citation>
    <scope>NUCLEOTIDE SEQUENCE [LARGE SCALE GENOMIC DNA]</scope>
    <source>
        <strain evidence="3 4">NF3</strain>
    </source>
</reference>
<dbReference type="InterPro" id="IPR036465">
    <property type="entry name" value="vWFA_dom_sf"/>
</dbReference>
<dbReference type="CDD" id="cd00198">
    <property type="entry name" value="vWFA"/>
    <property type="match status" value="1"/>
</dbReference>
<keyword evidence="4" id="KW-1185">Reference proteome</keyword>
<feature type="region of interest" description="Disordered" evidence="1">
    <location>
        <begin position="1"/>
        <end position="104"/>
    </location>
</feature>
<feature type="domain" description="VWFA" evidence="2">
    <location>
        <begin position="223"/>
        <end position="405"/>
    </location>
</feature>
<protein>
    <recommendedName>
        <fullName evidence="2">VWFA domain-containing protein</fullName>
    </recommendedName>
</protein>
<dbReference type="OrthoDB" id="5756874at2"/>
<gene>
    <name evidence="3" type="ORF">B4N89_02915</name>
</gene>
<dbReference type="Gene3D" id="3.40.50.410">
    <property type="entry name" value="von Willebrand factor, type A domain"/>
    <property type="match status" value="1"/>
</dbReference>
<feature type="compositionally biased region" description="Basic and acidic residues" evidence="1">
    <location>
        <begin position="76"/>
        <end position="87"/>
    </location>
</feature>
<comment type="caution">
    <text evidence="3">The sequence shown here is derived from an EMBL/GenBank/DDBJ whole genome shotgun (WGS) entry which is preliminary data.</text>
</comment>
<feature type="compositionally biased region" description="Low complexity" evidence="1">
    <location>
        <begin position="157"/>
        <end position="192"/>
    </location>
</feature>
<dbReference type="PROSITE" id="PS50234">
    <property type="entry name" value="VWFA"/>
    <property type="match status" value="1"/>
</dbReference>
<accession>A0A1T3NTA9</accession>
<evidence type="ECO:0000313" key="4">
    <source>
        <dbReference type="Proteomes" id="UP000190037"/>
    </source>
</evidence>
<evidence type="ECO:0000313" key="3">
    <source>
        <dbReference type="EMBL" id="OPC80038.1"/>
    </source>
</evidence>
<proteinExistence type="predicted"/>
<dbReference type="InterPro" id="IPR002035">
    <property type="entry name" value="VWF_A"/>
</dbReference>
<dbReference type="InterPro" id="IPR019303">
    <property type="entry name" value="vWA_TerF_C"/>
</dbReference>